<reference evidence="2 3" key="1">
    <citation type="submission" date="2021-06" db="EMBL/GenBank/DDBJ databases">
        <authorList>
            <person name="Kallberg Y."/>
            <person name="Tangrot J."/>
            <person name="Rosling A."/>
        </authorList>
    </citation>
    <scope>NUCLEOTIDE SEQUENCE [LARGE SCALE GENOMIC DNA]</scope>
    <source>
        <strain evidence="2 3">120-4 pot B 10/14</strain>
    </source>
</reference>
<dbReference type="Pfam" id="PF04749">
    <property type="entry name" value="PLAC8"/>
    <property type="match status" value="1"/>
</dbReference>
<accession>A0ABM8W685</accession>
<dbReference type="PANTHER" id="PTHR15907">
    <property type="entry name" value="DUF614 FAMILY PROTEIN-RELATED"/>
    <property type="match status" value="1"/>
</dbReference>
<dbReference type="InterPro" id="IPR006461">
    <property type="entry name" value="PLAC_motif_containing"/>
</dbReference>
<dbReference type="EMBL" id="CAJVQB010001450">
    <property type="protein sequence ID" value="CAG8536175.1"/>
    <property type="molecule type" value="Genomic_DNA"/>
</dbReference>
<feature type="non-terminal residue" evidence="2">
    <location>
        <position position="172"/>
    </location>
</feature>
<proteinExistence type="predicted"/>
<feature type="transmembrane region" description="Helical" evidence="1">
    <location>
        <begin position="87"/>
        <end position="105"/>
    </location>
</feature>
<evidence type="ECO:0000313" key="3">
    <source>
        <dbReference type="Proteomes" id="UP000789901"/>
    </source>
</evidence>
<dbReference type="NCBIfam" id="TIGR01571">
    <property type="entry name" value="A_thal_Cys_rich"/>
    <property type="match status" value="1"/>
</dbReference>
<evidence type="ECO:0000256" key="1">
    <source>
        <dbReference type="SAM" id="Phobius"/>
    </source>
</evidence>
<organism evidence="2 3">
    <name type="scientific">Gigaspora margarita</name>
    <dbReference type="NCBI Taxonomy" id="4874"/>
    <lineage>
        <taxon>Eukaryota</taxon>
        <taxon>Fungi</taxon>
        <taxon>Fungi incertae sedis</taxon>
        <taxon>Mucoromycota</taxon>
        <taxon>Glomeromycotina</taxon>
        <taxon>Glomeromycetes</taxon>
        <taxon>Diversisporales</taxon>
        <taxon>Gigasporaceae</taxon>
        <taxon>Gigaspora</taxon>
    </lineage>
</organism>
<name>A0ABM8W685_GIGMA</name>
<keyword evidence="3" id="KW-1185">Reference proteome</keyword>
<evidence type="ECO:0000313" key="2">
    <source>
        <dbReference type="EMBL" id="CAG8536175.1"/>
    </source>
</evidence>
<keyword evidence="1" id="KW-0472">Membrane</keyword>
<comment type="caution">
    <text evidence="2">The sequence shown here is derived from an EMBL/GenBank/DDBJ whole genome shotgun (WGS) entry which is preliminary data.</text>
</comment>
<protein>
    <submittedName>
        <fullName evidence="2">16375_t:CDS:1</fullName>
    </submittedName>
</protein>
<keyword evidence="1" id="KW-1133">Transmembrane helix</keyword>
<keyword evidence="1" id="KW-0812">Transmembrane</keyword>
<feature type="transmembrane region" description="Helical" evidence="1">
    <location>
        <begin position="117"/>
        <end position="136"/>
    </location>
</feature>
<dbReference type="Proteomes" id="UP000789901">
    <property type="component" value="Unassembled WGS sequence"/>
</dbReference>
<sequence length="172" mass="19955">MSNEKYPQSQQNVYQEQGIPEQIQQQTTYSQSQYVAQEQMQQIVIIQEQMQEIITQEQMQQVVITKKESISQMPVNEWKYSLLGKGAIKLSILTCFCPCVTYGLIKSKMNGISPIGYGLLYYVSMHFGFNYLLGCLNRGEIRSKHNIRGDHLEDCFIHYFLHNCGLVQEARE</sequence>
<gene>
    <name evidence="2" type="ORF">GMARGA_LOCUS3861</name>
</gene>